<comment type="caution">
    <text evidence="2">The sequence shown here is derived from an EMBL/GenBank/DDBJ whole genome shotgun (WGS) entry which is preliminary data.</text>
</comment>
<feature type="domain" description="N-acetyltransferase" evidence="1">
    <location>
        <begin position="167"/>
        <end position="300"/>
    </location>
</feature>
<dbReference type="GO" id="GO:0016747">
    <property type="term" value="F:acyltransferase activity, transferring groups other than amino-acyl groups"/>
    <property type="evidence" value="ECO:0007669"/>
    <property type="project" value="InterPro"/>
</dbReference>
<organism evidence="2 3">
    <name type="scientific">Leptospira noumeaensis</name>
    <dbReference type="NCBI Taxonomy" id="2484964"/>
    <lineage>
        <taxon>Bacteria</taxon>
        <taxon>Pseudomonadati</taxon>
        <taxon>Spirochaetota</taxon>
        <taxon>Spirochaetia</taxon>
        <taxon>Leptospirales</taxon>
        <taxon>Leptospiraceae</taxon>
        <taxon>Leptospira</taxon>
    </lineage>
</organism>
<dbReference type="EMBL" id="RQFK01000026">
    <property type="protein sequence ID" value="TGK81979.1"/>
    <property type="molecule type" value="Genomic_DNA"/>
</dbReference>
<evidence type="ECO:0000313" key="2">
    <source>
        <dbReference type="EMBL" id="TGK81979.1"/>
    </source>
</evidence>
<reference evidence="2" key="1">
    <citation type="journal article" date="2019" name="PLoS Negl. Trop. Dis.">
        <title>Revisiting the worldwide diversity of Leptospira species in the environment.</title>
        <authorList>
            <person name="Vincent A.T."/>
            <person name="Schiettekatte O."/>
            <person name="Bourhy P."/>
            <person name="Veyrier F.J."/>
            <person name="Picardeau M."/>
        </authorList>
    </citation>
    <scope>NUCLEOTIDE SEQUENCE [LARGE SCALE GENOMIC DNA]</scope>
    <source>
        <strain evidence="2">201800287</strain>
    </source>
</reference>
<keyword evidence="3" id="KW-1185">Reference proteome</keyword>
<dbReference type="Gene3D" id="3.40.630.30">
    <property type="match status" value="1"/>
</dbReference>
<dbReference type="RefSeq" id="WP_135601825.1">
    <property type="nucleotide sequence ID" value="NZ_RQFK01000026.1"/>
</dbReference>
<dbReference type="InterPro" id="IPR016181">
    <property type="entry name" value="Acyl_CoA_acyltransferase"/>
</dbReference>
<accession>A0A4R9I938</accession>
<evidence type="ECO:0000313" key="3">
    <source>
        <dbReference type="Proteomes" id="UP000298009"/>
    </source>
</evidence>
<dbReference type="InterPro" id="IPR000182">
    <property type="entry name" value="GNAT_dom"/>
</dbReference>
<dbReference type="OrthoDB" id="9773249at2"/>
<evidence type="ECO:0000259" key="1">
    <source>
        <dbReference type="PROSITE" id="PS51186"/>
    </source>
</evidence>
<proteinExistence type="predicted"/>
<name>A0A4R9I938_9LEPT</name>
<dbReference type="AlphaFoldDB" id="A0A4R9I938"/>
<dbReference type="PROSITE" id="PS51186">
    <property type="entry name" value="GNAT"/>
    <property type="match status" value="1"/>
</dbReference>
<sequence>MRILFDTNILIHLEDNKVLKKDFSAFYNLVISNDCKIFYHPTVIEDIKKDKDANRKEIFLSKLSKYQPLPSPAIPDLDFLEFVGEKNANDAIDNRQLFQISAGYVELFITEDKEILKKGAKLGLTNKILNIQSGLRLLSELYNVVIPSHPILKEGSVREIIHLIDNAFFDSLREDYPPNFNDWFKNCAQEDRKAYFLMVEDNLSAILIYNKETPVAHKLSGIFDNALKICTFKVAEDAFGYKIGELFLSKMFALCIELNIRILYLTVFPKHSKLIELLRIFGFKEHQSLNGEFIMLKFISKKEYRGLNIAEEHPFYCDHEKFGKFVVPIREIYATTLFKDSIHRHPGLFDNDFTESKSEIEGNTILKAYICNSKIKVSSGDILFFYVSKTMMEILPVGIVESFHVLSNLDEIIRLVSKRTVFSQKNLDQMFEEKGRLTIILFRLLYYLKKPIPYATLKELESAKSNLVNITKLSEDDYKILKQKEYFDERYLIN</sequence>
<dbReference type="SUPFAM" id="SSF55729">
    <property type="entry name" value="Acyl-CoA N-acyltransferases (Nat)"/>
    <property type="match status" value="1"/>
</dbReference>
<gene>
    <name evidence="2" type="ORF">EHQ24_11910</name>
</gene>
<dbReference type="Proteomes" id="UP000298009">
    <property type="component" value="Unassembled WGS sequence"/>
</dbReference>
<protein>
    <recommendedName>
        <fullName evidence="1">N-acetyltransferase domain-containing protein</fullName>
    </recommendedName>
</protein>